<dbReference type="SUPFAM" id="SSF53067">
    <property type="entry name" value="Actin-like ATPase domain"/>
    <property type="match status" value="1"/>
</dbReference>
<keyword evidence="4" id="KW-0808">Transferase</keyword>
<evidence type="ECO:0000313" key="5">
    <source>
        <dbReference type="Proteomes" id="UP000638981"/>
    </source>
</evidence>
<reference evidence="4" key="1">
    <citation type="journal article" date="2014" name="Int. J. Syst. Evol. Microbiol.">
        <title>Complete genome sequence of Corynebacterium casei LMG S-19264T (=DSM 44701T), isolated from a smear-ripened cheese.</title>
        <authorList>
            <consortium name="US DOE Joint Genome Institute (JGI-PGF)"/>
            <person name="Walter F."/>
            <person name="Albersmeier A."/>
            <person name="Kalinowski J."/>
            <person name="Ruckert C."/>
        </authorList>
    </citation>
    <scope>NUCLEOTIDE SEQUENCE</scope>
    <source>
        <strain evidence="4">KCTC 23310</strain>
    </source>
</reference>
<gene>
    <name evidence="4" type="ORF">GCM10007315_06600</name>
</gene>
<dbReference type="GO" id="GO:0016301">
    <property type="term" value="F:kinase activity"/>
    <property type="evidence" value="ECO:0007669"/>
    <property type="project" value="UniProtKB-KW"/>
</dbReference>
<dbReference type="InterPro" id="IPR043129">
    <property type="entry name" value="ATPase_NBD"/>
</dbReference>
<dbReference type="RefSeq" id="WP_189410206.1">
    <property type="nucleotide sequence ID" value="NZ_BMYJ01000002.1"/>
</dbReference>
<keyword evidence="4" id="KW-0418">Kinase</keyword>
<dbReference type="InterPro" id="IPR000600">
    <property type="entry name" value="ROK"/>
</dbReference>
<dbReference type="InterPro" id="IPR036390">
    <property type="entry name" value="WH_DNA-bd_sf"/>
</dbReference>
<dbReference type="InterPro" id="IPR000835">
    <property type="entry name" value="HTH_MarR-typ"/>
</dbReference>
<evidence type="ECO:0000256" key="2">
    <source>
        <dbReference type="SAM" id="MobiDB-lite"/>
    </source>
</evidence>
<dbReference type="EMBL" id="BMYJ01000002">
    <property type="protein sequence ID" value="GHC47482.1"/>
    <property type="molecule type" value="Genomic_DNA"/>
</dbReference>
<dbReference type="AlphaFoldDB" id="A0A918THT2"/>
<evidence type="ECO:0000313" key="4">
    <source>
        <dbReference type="EMBL" id="GHC47482.1"/>
    </source>
</evidence>
<dbReference type="Gene3D" id="3.30.420.40">
    <property type="match status" value="2"/>
</dbReference>
<evidence type="ECO:0000259" key="3">
    <source>
        <dbReference type="Pfam" id="PF01047"/>
    </source>
</evidence>
<protein>
    <submittedName>
        <fullName evidence="4">Sugar kinase</fullName>
    </submittedName>
</protein>
<sequence length="411" mass="44341">MNGRAGAELTQDKTGPEPVGGLRGSNQSGMRAHNERLVLSLLRQHGAMAKTDIARLSGLSAQTISVIMRALEQDGFLARGEPQRGRIGQPSVPMSLNAAGAYFLGLKIGRRSADLTLIDFLGQVVGTRRWIYRYPTPDQVVRFVTEALPALLSLLPPAARERVGGMGIAMPFQLWAWIDHIHAPQDEMDQWRTRDIGAELAAIARMPVTIQNDATAACGAELVFGKGDRPSDFLYFYFGYFIGGGLVLNNRLFTGKTGNAAGVGPMPVPGPDGRMTRLLELASMYRLAEAMDAAGEYSAALWEEPDYWRVSSGVLRGWLEESATGLASAILSAATLIEIDTVMIDGWMPRDVRAMMVAETTKALHRLDLSGVTPPLIREGTVGPAARALGAAAVPLSQRYLLDPASSQIEV</sequence>
<evidence type="ECO:0000256" key="1">
    <source>
        <dbReference type="ARBA" id="ARBA00006479"/>
    </source>
</evidence>
<dbReference type="PANTHER" id="PTHR18964:SF149">
    <property type="entry name" value="BIFUNCTIONAL UDP-N-ACETYLGLUCOSAMINE 2-EPIMERASE_N-ACETYLMANNOSAMINE KINASE"/>
    <property type="match status" value="1"/>
</dbReference>
<proteinExistence type="inferred from homology"/>
<comment type="similarity">
    <text evidence="1">Belongs to the ROK (NagC/XylR) family.</text>
</comment>
<dbReference type="Gene3D" id="1.10.10.10">
    <property type="entry name" value="Winged helix-like DNA-binding domain superfamily/Winged helix DNA-binding domain"/>
    <property type="match status" value="1"/>
</dbReference>
<dbReference type="SUPFAM" id="SSF46785">
    <property type="entry name" value="Winged helix' DNA-binding domain"/>
    <property type="match status" value="1"/>
</dbReference>
<dbReference type="InterPro" id="IPR036388">
    <property type="entry name" value="WH-like_DNA-bd_sf"/>
</dbReference>
<feature type="region of interest" description="Disordered" evidence="2">
    <location>
        <begin position="1"/>
        <end position="28"/>
    </location>
</feature>
<accession>A0A918THT2</accession>
<reference evidence="4" key="2">
    <citation type="submission" date="2020-09" db="EMBL/GenBank/DDBJ databases">
        <authorList>
            <person name="Sun Q."/>
            <person name="Kim S."/>
        </authorList>
    </citation>
    <scope>NUCLEOTIDE SEQUENCE</scope>
    <source>
        <strain evidence="4">KCTC 23310</strain>
    </source>
</reference>
<dbReference type="Pfam" id="PF01047">
    <property type="entry name" value="MarR"/>
    <property type="match status" value="1"/>
</dbReference>
<dbReference type="CDD" id="cd23763">
    <property type="entry name" value="ASKHA_ATPase_ROK"/>
    <property type="match status" value="1"/>
</dbReference>
<dbReference type="GO" id="GO:0003700">
    <property type="term" value="F:DNA-binding transcription factor activity"/>
    <property type="evidence" value="ECO:0007669"/>
    <property type="project" value="InterPro"/>
</dbReference>
<feature type="domain" description="HTH marR-type" evidence="3">
    <location>
        <begin position="36"/>
        <end position="79"/>
    </location>
</feature>
<keyword evidence="5" id="KW-1185">Reference proteome</keyword>
<name>A0A918THT2_9RHOB</name>
<dbReference type="Proteomes" id="UP000638981">
    <property type="component" value="Unassembled WGS sequence"/>
</dbReference>
<dbReference type="Pfam" id="PF00480">
    <property type="entry name" value="ROK"/>
    <property type="match status" value="1"/>
</dbReference>
<dbReference type="PANTHER" id="PTHR18964">
    <property type="entry name" value="ROK (REPRESSOR, ORF, KINASE) FAMILY"/>
    <property type="match status" value="1"/>
</dbReference>
<comment type="caution">
    <text evidence="4">The sequence shown here is derived from an EMBL/GenBank/DDBJ whole genome shotgun (WGS) entry which is preliminary data.</text>
</comment>
<organism evidence="4 5">
    <name type="scientific">Neogemmobacter tilapiae</name>
    <dbReference type="NCBI Taxonomy" id="875041"/>
    <lineage>
        <taxon>Bacteria</taxon>
        <taxon>Pseudomonadati</taxon>
        <taxon>Pseudomonadota</taxon>
        <taxon>Alphaproteobacteria</taxon>
        <taxon>Rhodobacterales</taxon>
        <taxon>Paracoccaceae</taxon>
        <taxon>Neogemmobacter</taxon>
    </lineage>
</organism>